<evidence type="ECO:0000256" key="11">
    <source>
        <dbReference type="ARBA" id="ARBA00023180"/>
    </source>
</evidence>
<dbReference type="SUPFAM" id="SSF52058">
    <property type="entry name" value="L domain-like"/>
    <property type="match status" value="2"/>
</dbReference>
<dbReference type="Gene3D" id="3.80.10.10">
    <property type="entry name" value="Ribonuclease Inhibitor"/>
    <property type="match status" value="2"/>
</dbReference>
<organism evidence="15 16">
    <name type="scientific">Rubus argutus</name>
    <name type="common">Southern blackberry</name>
    <dbReference type="NCBI Taxonomy" id="59490"/>
    <lineage>
        <taxon>Eukaryota</taxon>
        <taxon>Viridiplantae</taxon>
        <taxon>Streptophyta</taxon>
        <taxon>Embryophyta</taxon>
        <taxon>Tracheophyta</taxon>
        <taxon>Spermatophyta</taxon>
        <taxon>Magnoliopsida</taxon>
        <taxon>eudicotyledons</taxon>
        <taxon>Gunneridae</taxon>
        <taxon>Pentapetalae</taxon>
        <taxon>rosids</taxon>
        <taxon>fabids</taxon>
        <taxon>Rosales</taxon>
        <taxon>Rosaceae</taxon>
        <taxon>Rosoideae</taxon>
        <taxon>Rosoideae incertae sedis</taxon>
        <taxon>Rubus</taxon>
    </lineage>
</organism>
<feature type="signal peptide" evidence="13">
    <location>
        <begin position="1"/>
        <end position="23"/>
    </location>
</feature>
<protein>
    <recommendedName>
        <fullName evidence="14">Leucine-rich repeat-containing N-terminal plant-type domain-containing protein</fullName>
    </recommendedName>
</protein>
<dbReference type="PRINTS" id="PR00019">
    <property type="entry name" value="LEURICHRPT"/>
</dbReference>
<dbReference type="FunFam" id="3.80.10.10:FF:000041">
    <property type="entry name" value="LRR receptor-like serine/threonine-protein kinase ERECTA"/>
    <property type="match status" value="1"/>
</dbReference>
<dbReference type="AlphaFoldDB" id="A0AAW1XFU2"/>
<dbReference type="Pfam" id="PF08263">
    <property type="entry name" value="LRRNT_2"/>
    <property type="match status" value="1"/>
</dbReference>
<keyword evidence="8 12" id="KW-1133">Transmembrane helix</keyword>
<sequence>MGIREILVVILVTGFCFQAPVLSFQNLTCNPTDLQALQDFMKGLDTVIDGWGNGFSSDCCKWPGITCNSSFSLGLNSSVDTYRVVQLELPSKRLVGKLSESLGNLEHLRTLDLSHNFFKASLPVSLFHLPNLELLDLSFNDISGPIPVVIDLPSIQSIDISENILNGSLPESICVNSHHLRILNLGVNYLSGNLPPGLGSCSSLQDLGLNMNDLRGGISESLFQLQKLTQLSIQDNKLSGPLSKEVGNLVNLVRLDISTNLLSGTIPDVFHSLGRLQYFVAHSNKFSGQIPPSLSSSPTISLLTLRNNSLEGNVHLNCSAMTSLASLDLGSNRFEGPIPSNLPSCRHLTNINFARNSMSGQIPESFKNFHSLSYLSLSNSSYSNLSSALQILQQCRNLTVLVLTLNFHDEELPADPTIHFARLKVLIIANCRLKGSIPLWLSNSRKLQLLDISWNCLEGTIPVWLGNFTHLFYLDISNNSFIGDIPRSITGLRNLIDGNFSTVQEPSPDFPLFMIIKNSARGLQYNQVWRFPPTLALSNNNLSGQIWPEFGNLKSLHVLDLKFNNLSGPIPSNLSGMTSLEILDLSHNKLSGTIPPSLVHLSFLSKFSVADNQLDGVIPTGGQFGTFPNSSFEGNNLCGDYAFPCLSDSKPPPQPHSKSKVEYRGVVIGIAVGFVFGVACFIVTDRYVWTWHF</sequence>
<dbReference type="Proteomes" id="UP001457282">
    <property type="component" value="Unassembled WGS sequence"/>
</dbReference>
<dbReference type="InterPro" id="IPR013210">
    <property type="entry name" value="LRR_N_plant-typ"/>
</dbReference>
<evidence type="ECO:0000256" key="6">
    <source>
        <dbReference type="ARBA" id="ARBA00022729"/>
    </source>
</evidence>
<dbReference type="SMART" id="SM00365">
    <property type="entry name" value="LRR_SD22"/>
    <property type="match status" value="6"/>
</dbReference>
<dbReference type="GO" id="GO:0005886">
    <property type="term" value="C:plasma membrane"/>
    <property type="evidence" value="ECO:0007669"/>
    <property type="project" value="UniProtKB-SubCell"/>
</dbReference>
<keyword evidence="16" id="KW-1185">Reference proteome</keyword>
<proteinExistence type="inferred from homology"/>
<dbReference type="Pfam" id="PF13855">
    <property type="entry name" value="LRR_8"/>
    <property type="match status" value="3"/>
</dbReference>
<evidence type="ECO:0000256" key="13">
    <source>
        <dbReference type="SAM" id="SignalP"/>
    </source>
</evidence>
<evidence type="ECO:0000256" key="8">
    <source>
        <dbReference type="ARBA" id="ARBA00022989"/>
    </source>
</evidence>
<feature type="transmembrane region" description="Helical" evidence="12">
    <location>
        <begin position="663"/>
        <end position="684"/>
    </location>
</feature>
<evidence type="ECO:0000259" key="14">
    <source>
        <dbReference type="Pfam" id="PF08263"/>
    </source>
</evidence>
<evidence type="ECO:0000256" key="2">
    <source>
        <dbReference type="ARBA" id="ARBA00009592"/>
    </source>
</evidence>
<accession>A0AAW1XFU2</accession>
<comment type="subcellular location">
    <subcellularLocation>
        <location evidence="1">Cell membrane</location>
        <topology evidence="1">Single-pass type I membrane protein</topology>
    </subcellularLocation>
</comment>
<evidence type="ECO:0000256" key="12">
    <source>
        <dbReference type="SAM" id="Phobius"/>
    </source>
</evidence>
<dbReference type="PANTHER" id="PTHR48062">
    <property type="entry name" value="RECEPTOR-LIKE PROTEIN 14"/>
    <property type="match status" value="1"/>
</dbReference>
<keyword evidence="11" id="KW-0325">Glycoprotein</keyword>
<keyword evidence="3" id="KW-1003">Cell membrane</keyword>
<dbReference type="InterPro" id="IPR032675">
    <property type="entry name" value="LRR_dom_sf"/>
</dbReference>
<evidence type="ECO:0000256" key="10">
    <source>
        <dbReference type="ARBA" id="ARBA00023170"/>
    </source>
</evidence>
<evidence type="ECO:0000256" key="7">
    <source>
        <dbReference type="ARBA" id="ARBA00022737"/>
    </source>
</evidence>
<feature type="chain" id="PRO_5043777520" description="Leucine-rich repeat-containing N-terminal plant-type domain-containing protein" evidence="13">
    <location>
        <begin position="24"/>
        <end position="693"/>
    </location>
</feature>
<dbReference type="EMBL" id="JBEDUW010000004">
    <property type="protein sequence ID" value="KAK9935690.1"/>
    <property type="molecule type" value="Genomic_DNA"/>
</dbReference>
<evidence type="ECO:0000256" key="3">
    <source>
        <dbReference type="ARBA" id="ARBA00022475"/>
    </source>
</evidence>
<comment type="caution">
    <text evidence="15">The sequence shown here is derived from an EMBL/GenBank/DDBJ whole genome shotgun (WGS) entry which is preliminary data.</text>
</comment>
<keyword evidence="5 12" id="KW-0812">Transmembrane</keyword>
<keyword evidence="9 12" id="KW-0472">Membrane</keyword>
<keyword evidence="7" id="KW-0677">Repeat</keyword>
<comment type="similarity">
    <text evidence="2">Belongs to the RLP family.</text>
</comment>
<evidence type="ECO:0000313" key="15">
    <source>
        <dbReference type="EMBL" id="KAK9935690.1"/>
    </source>
</evidence>
<evidence type="ECO:0000256" key="5">
    <source>
        <dbReference type="ARBA" id="ARBA00022692"/>
    </source>
</evidence>
<keyword evidence="4" id="KW-0433">Leucine-rich repeat</keyword>
<gene>
    <name evidence="15" type="ORF">M0R45_022779</name>
</gene>
<keyword evidence="10" id="KW-0675">Receptor</keyword>
<name>A0AAW1XFU2_RUBAR</name>
<dbReference type="InterPro" id="IPR003591">
    <property type="entry name" value="Leu-rich_rpt_typical-subtyp"/>
</dbReference>
<dbReference type="FunFam" id="3.80.10.10:FF:000213">
    <property type="entry name" value="Tyrosine-sulfated glycopeptide receptor 1"/>
    <property type="match status" value="1"/>
</dbReference>
<evidence type="ECO:0000256" key="4">
    <source>
        <dbReference type="ARBA" id="ARBA00022614"/>
    </source>
</evidence>
<evidence type="ECO:0000256" key="1">
    <source>
        <dbReference type="ARBA" id="ARBA00004251"/>
    </source>
</evidence>
<reference evidence="15 16" key="1">
    <citation type="journal article" date="2023" name="G3 (Bethesda)">
        <title>A chromosome-length genome assembly and annotation of blackberry (Rubus argutus, cv. 'Hillquist').</title>
        <authorList>
            <person name="Bruna T."/>
            <person name="Aryal R."/>
            <person name="Dudchenko O."/>
            <person name="Sargent D.J."/>
            <person name="Mead D."/>
            <person name="Buti M."/>
            <person name="Cavallini A."/>
            <person name="Hytonen T."/>
            <person name="Andres J."/>
            <person name="Pham M."/>
            <person name="Weisz D."/>
            <person name="Mascagni F."/>
            <person name="Usai G."/>
            <person name="Natali L."/>
            <person name="Bassil N."/>
            <person name="Fernandez G.E."/>
            <person name="Lomsadze A."/>
            <person name="Armour M."/>
            <person name="Olukolu B."/>
            <person name="Poorten T."/>
            <person name="Britton C."/>
            <person name="Davik J."/>
            <person name="Ashrafi H."/>
            <person name="Aiden E.L."/>
            <person name="Borodovsky M."/>
            <person name="Worthington M."/>
        </authorList>
    </citation>
    <scope>NUCLEOTIDE SEQUENCE [LARGE SCALE GENOMIC DNA]</scope>
    <source>
        <strain evidence="15">PI 553951</strain>
    </source>
</reference>
<dbReference type="InterPro" id="IPR051502">
    <property type="entry name" value="RLP_Defense_Trigger"/>
</dbReference>
<dbReference type="PANTHER" id="PTHR48062:SF73">
    <property type="entry name" value="LEUCINE-RICH REPEAT RECEPTOR PROTEIN KINASE MSP1-LIKE"/>
    <property type="match status" value="1"/>
</dbReference>
<dbReference type="SMART" id="SM00369">
    <property type="entry name" value="LRR_TYP"/>
    <property type="match status" value="5"/>
</dbReference>
<dbReference type="PROSITE" id="PS51450">
    <property type="entry name" value="LRR"/>
    <property type="match status" value="2"/>
</dbReference>
<dbReference type="Pfam" id="PF00560">
    <property type="entry name" value="LRR_1"/>
    <property type="match status" value="5"/>
</dbReference>
<dbReference type="InterPro" id="IPR001611">
    <property type="entry name" value="Leu-rich_rpt"/>
</dbReference>
<evidence type="ECO:0000313" key="16">
    <source>
        <dbReference type="Proteomes" id="UP001457282"/>
    </source>
</evidence>
<evidence type="ECO:0000256" key="9">
    <source>
        <dbReference type="ARBA" id="ARBA00023136"/>
    </source>
</evidence>
<feature type="domain" description="Leucine-rich repeat-containing N-terminal plant-type" evidence="14">
    <location>
        <begin position="31"/>
        <end position="68"/>
    </location>
</feature>
<keyword evidence="6 13" id="KW-0732">Signal</keyword>